<evidence type="ECO:0000313" key="1">
    <source>
        <dbReference type="EMBL" id="CAF3933732.1"/>
    </source>
</evidence>
<reference evidence="1" key="1">
    <citation type="submission" date="2021-02" db="EMBL/GenBank/DDBJ databases">
        <authorList>
            <person name="Nowell W R."/>
        </authorList>
    </citation>
    <scope>NUCLEOTIDE SEQUENCE</scope>
</reference>
<protein>
    <submittedName>
        <fullName evidence="1">Uncharacterized protein</fullName>
    </submittedName>
</protein>
<comment type="caution">
    <text evidence="1">The sequence shown here is derived from an EMBL/GenBank/DDBJ whole genome shotgun (WGS) entry which is preliminary data.</text>
</comment>
<dbReference type="EMBL" id="CAJOBE010004482">
    <property type="protein sequence ID" value="CAF3933732.1"/>
    <property type="molecule type" value="Genomic_DNA"/>
</dbReference>
<proteinExistence type="predicted"/>
<sequence length="116" mass="13871">MDPAPFSWAVNEYQNQIQSDVDLFFLYTNWYLQALEFRLLINNTRFKILDYMKYNQIQYPMRIIDNANCEMTVSMSTTHRFFTVAFERGGDSPKATVIEIFMKDFIDEEAHQINFI</sequence>
<dbReference type="AlphaFoldDB" id="A0A819JH46"/>
<organism evidence="1 2">
    <name type="scientific">Rotaria sordida</name>
    <dbReference type="NCBI Taxonomy" id="392033"/>
    <lineage>
        <taxon>Eukaryota</taxon>
        <taxon>Metazoa</taxon>
        <taxon>Spiralia</taxon>
        <taxon>Gnathifera</taxon>
        <taxon>Rotifera</taxon>
        <taxon>Eurotatoria</taxon>
        <taxon>Bdelloidea</taxon>
        <taxon>Philodinida</taxon>
        <taxon>Philodinidae</taxon>
        <taxon>Rotaria</taxon>
    </lineage>
</organism>
<gene>
    <name evidence="1" type="ORF">FNK824_LOCUS22282</name>
</gene>
<dbReference type="Proteomes" id="UP000663874">
    <property type="component" value="Unassembled WGS sequence"/>
</dbReference>
<evidence type="ECO:0000313" key="2">
    <source>
        <dbReference type="Proteomes" id="UP000663874"/>
    </source>
</evidence>
<accession>A0A819JH46</accession>
<name>A0A819JH46_9BILA</name>